<dbReference type="InterPro" id="IPR017501">
    <property type="entry name" value="Phage_infect_YhgE_C"/>
</dbReference>
<gene>
    <name evidence="8" type="ORF">JOC77_002375</name>
</gene>
<dbReference type="InterPro" id="IPR023908">
    <property type="entry name" value="xxxLxxG_rpt"/>
</dbReference>
<feature type="transmembrane region" description="Helical" evidence="6">
    <location>
        <begin position="615"/>
        <end position="638"/>
    </location>
</feature>
<evidence type="ECO:0000256" key="2">
    <source>
        <dbReference type="ARBA" id="ARBA00022692"/>
    </source>
</evidence>
<dbReference type="InterPro" id="IPR051328">
    <property type="entry name" value="T7SS_ABC-Transporter"/>
</dbReference>
<comment type="caution">
    <text evidence="8">The sequence shown here is derived from an EMBL/GenBank/DDBJ whole genome shotgun (WGS) entry which is preliminary data.</text>
</comment>
<dbReference type="Gene3D" id="1.10.287.950">
    <property type="entry name" value="Methyl-accepting chemotaxis protein"/>
    <property type="match status" value="1"/>
</dbReference>
<keyword evidence="2 6" id="KW-0812">Transmembrane</keyword>
<evidence type="ECO:0000256" key="3">
    <source>
        <dbReference type="ARBA" id="ARBA00022989"/>
    </source>
</evidence>
<keyword evidence="9" id="KW-1185">Reference proteome</keyword>
<feature type="transmembrane region" description="Helical" evidence="6">
    <location>
        <begin position="20"/>
        <end position="43"/>
    </location>
</feature>
<feature type="compositionally biased region" description="Polar residues" evidence="5">
    <location>
        <begin position="331"/>
        <end position="344"/>
    </location>
</feature>
<evidence type="ECO:0000313" key="8">
    <source>
        <dbReference type="EMBL" id="MBM7692944.1"/>
    </source>
</evidence>
<name>A0ABS2QJN8_9BACI</name>
<evidence type="ECO:0000256" key="1">
    <source>
        <dbReference type="ARBA" id="ARBA00004141"/>
    </source>
</evidence>
<protein>
    <submittedName>
        <fullName evidence="8">Membrane protein</fullName>
    </submittedName>
</protein>
<dbReference type="PANTHER" id="PTHR43077:SF5">
    <property type="entry name" value="PHAGE INFECTION PROTEIN"/>
    <property type="match status" value="1"/>
</dbReference>
<sequence length="766" mass="80867">MKVLSSLKGEFYNIIKTKKLLVAIIGIMFIPLIYSGAYLWAFWDPYGHVDKLPVAVVNNDKGTSYNGKSLTVGADLVDKLKKEKKFDWHFVEPKQAERGLQNQDYYIEIEIPEDFSKNAATLQSSEPKSLELLYTPNEGANYLTSKIGDSAIGQIKEEVANAVTKTYAEAMFNNIKDVSKGLEEASKGAGELHNGIESAENGAGRIDKGISSAKKGANYLRNGIDTALKGSTQLNSGIKTVKSGTESVTANLRTIAEKSIVFSEGIQSANAGANVLASGLQGLNGGLGQMKAAQAKLLDGAQKVKAGTDAIGTGANNLASQTGHWKESAEQTRSGSETVSSGLSQITAQVESMSQQSSNPAEKAKLEQLKGKLQELTEGSRKVDTGLSGLADGADAINIGANKLSNGADQAAAGQNSMVQGLTAYGAKLEEAQTGGLKLETGSRNLSAGLAKLAEGSKQLEEATNRLAAGSNQLSDGLGNLSGGSEGLVNGMSKLSGGSMSLLTGIDQLNGGTGDLVNGMRKLSSGAGELQNKLQDGSKDAGNVKANDQVYDMFASPVQVKETHLNRVPNYGTGFAPYFLPLSLFVGSLVVSIIFPLRRPAVMPHSGLGWFSGKLGVLLTIGMVQAVLADLVLIGLLGLEVKSIPLFILLSIFTSWTFLAIVQFLVTALDNPGRFIAILVLVAQLVSSAGTYPIELVPEILQGVAKFLPMTYAVAAFRTIISTGDFDFMWHNTAILAVFFSAAILCSLAFFMISFNRGHGLEEQKA</sequence>
<dbReference type="RefSeq" id="WP_239558719.1">
    <property type="nucleotide sequence ID" value="NZ_JAFBFI010000009.1"/>
</dbReference>
<feature type="transmembrane region" description="Helical" evidence="6">
    <location>
        <begin position="575"/>
        <end position="595"/>
    </location>
</feature>
<dbReference type="Pfam" id="PF12698">
    <property type="entry name" value="ABC2_membrane_3"/>
    <property type="match status" value="2"/>
</dbReference>
<feature type="domain" description="ABC-2 type transporter transmembrane" evidence="7">
    <location>
        <begin position="25"/>
        <end position="172"/>
    </location>
</feature>
<dbReference type="Gene3D" id="3.40.1710.10">
    <property type="entry name" value="abc type-2 transporter like domain"/>
    <property type="match status" value="1"/>
</dbReference>
<feature type="transmembrane region" description="Helical" evidence="6">
    <location>
        <begin position="733"/>
        <end position="755"/>
    </location>
</feature>
<evidence type="ECO:0000256" key="6">
    <source>
        <dbReference type="SAM" id="Phobius"/>
    </source>
</evidence>
<evidence type="ECO:0000256" key="5">
    <source>
        <dbReference type="SAM" id="MobiDB-lite"/>
    </source>
</evidence>
<feature type="transmembrane region" description="Helical" evidence="6">
    <location>
        <begin position="675"/>
        <end position="694"/>
    </location>
</feature>
<feature type="transmembrane region" description="Helical" evidence="6">
    <location>
        <begin position="644"/>
        <end position="668"/>
    </location>
</feature>
<feature type="domain" description="ABC-2 type transporter transmembrane" evidence="7">
    <location>
        <begin position="548"/>
        <end position="745"/>
    </location>
</feature>
<proteinExistence type="predicted"/>
<evidence type="ECO:0000259" key="7">
    <source>
        <dbReference type="Pfam" id="PF12698"/>
    </source>
</evidence>
<dbReference type="InterPro" id="IPR017500">
    <property type="entry name" value="Phage_infect_YhgE_N"/>
</dbReference>
<dbReference type="EMBL" id="JAFBFI010000009">
    <property type="protein sequence ID" value="MBM7692944.1"/>
    <property type="molecule type" value="Genomic_DNA"/>
</dbReference>
<comment type="subcellular location">
    <subcellularLocation>
        <location evidence="1">Membrane</location>
        <topology evidence="1">Multi-pass membrane protein</topology>
    </subcellularLocation>
</comment>
<evidence type="ECO:0000256" key="4">
    <source>
        <dbReference type="ARBA" id="ARBA00023136"/>
    </source>
</evidence>
<keyword evidence="4 6" id="KW-0472">Membrane</keyword>
<dbReference type="NCBIfam" id="TIGR03061">
    <property type="entry name" value="pip_yhgE_Nterm"/>
    <property type="match status" value="1"/>
</dbReference>
<dbReference type="NCBIfam" id="TIGR03062">
    <property type="entry name" value="pip_yhgE_Cterm"/>
    <property type="match status" value="1"/>
</dbReference>
<evidence type="ECO:0000313" key="9">
    <source>
        <dbReference type="Proteomes" id="UP000823486"/>
    </source>
</evidence>
<keyword evidence="3 6" id="KW-1133">Transmembrane helix</keyword>
<reference evidence="8 9" key="1">
    <citation type="submission" date="2021-01" db="EMBL/GenBank/DDBJ databases">
        <title>Genomic Encyclopedia of Type Strains, Phase IV (KMG-IV): sequencing the most valuable type-strain genomes for metagenomic binning, comparative biology and taxonomic classification.</title>
        <authorList>
            <person name="Goeker M."/>
        </authorList>
    </citation>
    <scope>NUCLEOTIDE SEQUENCE [LARGE SCALE GENOMIC DNA]</scope>
    <source>
        <strain evidence="8 9">DSM 105482</strain>
    </source>
</reference>
<dbReference type="NCBIfam" id="TIGR03057">
    <property type="entry name" value="xxxLxxG_by_4"/>
    <property type="match status" value="1"/>
</dbReference>
<feature type="region of interest" description="Disordered" evidence="5">
    <location>
        <begin position="315"/>
        <end position="344"/>
    </location>
</feature>
<dbReference type="InterPro" id="IPR013525">
    <property type="entry name" value="ABC2_TM"/>
</dbReference>
<dbReference type="Proteomes" id="UP000823486">
    <property type="component" value="Unassembled WGS sequence"/>
</dbReference>
<dbReference type="PANTHER" id="PTHR43077">
    <property type="entry name" value="TRANSPORT PERMEASE YVFS-RELATED"/>
    <property type="match status" value="1"/>
</dbReference>
<organism evidence="8 9">
    <name type="scientific">Peribacillus deserti</name>
    <dbReference type="NCBI Taxonomy" id="673318"/>
    <lineage>
        <taxon>Bacteria</taxon>
        <taxon>Bacillati</taxon>
        <taxon>Bacillota</taxon>
        <taxon>Bacilli</taxon>
        <taxon>Bacillales</taxon>
        <taxon>Bacillaceae</taxon>
        <taxon>Peribacillus</taxon>
    </lineage>
</organism>
<accession>A0ABS2QJN8</accession>